<comment type="caution">
    <text evidence="2">The sequence shown here is derived from an EMBL/GenBank/DDBJ whole genome shotgun (WGS) entry which is preliminary data.</text>
</comment>
<dbReference type="RefSeq" id="WP_379864413.1">
    <property type="nucleotide sequence ID" value="NZ_JBHTBW010000020.1"/>
</dbReference>
<feature type="region of interest" description="Disordered" evidence="1">
    <location>
        <begin position="1"/>
        <end position="45"/>
    </location>
</feature>
<feature type="compositionally biased region" description="Pro residues" evidence="1">
    <location>
        <begin position="35"/>
        <end position="45"/>
    </location>
</feature>
<sequence length="45" mass="5104">MKQWQWLAVRWKEKTGTEDAKKPQDPPDVVTEGDQPPPGGMPVED</sequence>
<evidence type="ECO:0000313" key="3">
    <source>
        <dbReference type="Proteomes" id="UP001596500"/>
    </source>
</evidence>
<gene>
    <name evidence="2" type="ORF">ACFQNG_08130</name>
</gene>
<dbReference type="Proteomes" id="UP001596500">
    <property type="component" value="Unassembled WGS sequence"/>
</dbReference>
<reference evidence="3" key="1">
    <citation type="journal article" date="2019" name="Int. J. Syst. Evol. Microbiol.">
        <title>The Global Catalogue of Microorganisms (GCM) 10K type strain sequencing project: providing services to taxonomists for standard genome sequencing and annotation.</title>
        <authorList>
            <consortium name="The Broad Institute Genomics Platform"/>
            <consortium name="The Broad Institute Genome Sequencing Center for Infectious Disease"/>
            <person name="Wu L."/>
            <person name="Ma J."/>
        </authorList>
    </citation>
    <scope>NUCLEOTIDE SEQUENCE [LARGE SCALE GENOMIC DNA]</scope>
    <source>
        <strain evidence="3">CGMCC 1.12942</strain>
    </source>
</reference>
<evidence type="ECO:0000313" key="2">
    <source>
        <dbReference type="EMBL" id="MFC7441121.1"/>
    </source>
</evidence>
<keyword evidence="3" id="KW-1185">Reference proteome</keyword>
<protein>
    <submittedName>
        <fullName evidence="2">Uncharacterized protein</fullName>
    </submittedName>
</protein>
<dbReference type="EMBL" id="JBHTBW010000020">
    <property type="protein sequence ID" value="MFC7441121.1"/>
    <property type="molecule type" value="Genomic_DNA"/>
</dbReference>
<evidence type="ECO:0000256" key="1">
    <source>
        <dbReference type="SAM" id="MobiDB-lite"/>
    </source>
</evidence>
<proteinExistence type="predicted"/>
<feature type="compositionally biased region" description="Basic and acidic residues" evidence="1">
    <location>
        <begin position="10"/>
        <end position="25"/>
    </location>
</feature>
<name>A0ABW2RJF5_9BACL</name>
<accession>A0ABW2RJF5</accession>
<organism evidence="2 3">
    <name type="scientific">Laceyella putida</name>
    <dbReference type="NCBI Taxonomy" id="110101"/>
    <lineage>
        <taxon>Bacteria</taxon>
        <taxon>Bacillati</taxon>
        <taxon>Bacillota</taxon>
        <taxon>Bacilli</taxon>
        <taxon>Bacillales</taxon>
        <taxon>Thermoactinomycetaceae</taxon>
        <taxon>Laceyella</taxon>
    </lineage>
</organism>